<comment type="caution">
    <text evidence="7">The sequence shown here is derived from an EMBL/GenBank/DDBJ whole genome shotgun (WGS) entry which is preliminary data.</text>
</comment>
<dbReference type="InterPro" id="IPR036388">
    <property type="entry name" value="WH-like_DNA-bd_sf"/>
</dbReference>
<reference evidence="7 8" key="1">
    <citation type="submission" date="2020-08" db="EMBL/GenBank/DDBJ databases">
        <title>Sequencing the genomes of 1000 actinobacteria strains.</title>
        <authorList>
            <person name="Klenk H.-P."/>
        </authorList>
    </citation>
    <scope>NUCLEOTIDE SEQUENCE [LARGE SCALE GENOMIC DNA]</scope>
    <source>
        <strain evidence="7 8">DSM 11053</strain>
    </source>
</reference>
<keyword evidence="8" id="KW-1185">Reference proteome</keyword>
<dbReference type="InterPro" id="IPR029016">
    <property type="entry name" value="GAF-like_dom_sf"/>
</dbReference>
<evidence type="ECO:0000256" key="2">
    <source>
        <dbReference type="ARBA" id="ARBA00022777"/>
    </source>
</evidence>
<dbReference type="Pfam" id="PF13185">
    <property type="entry name" value="GAF_2"/>
    <property type="match status" value="1"/>
</dbReference>
<dbReference type="SMART" id="SM00065">
    <property type="entry name" value="GAF"/>
    <property type="match status" value="1"/>
</dbReference>
<dbReference type="GO" id="GO:0016301">
    <property type="term" value="F:kinase activity"/>
    <property type="evidence" value="ECO:0007669"/>
    <property type="project" value="UniProtKB-KW"/>
</dbReference>
<sequence>MTAGRGPSGEDRSVDELAGEDSRLADSVSALSSLGSHTMPLRELLTRVAGYAVNAIPGADGAGLTLIEDDRADTIVATAAFVSDVDDVQYGLGDGPCIMAAREGRTVMSGSLEDEPRWGAFGGRVAALGVHSVVSLPLRLGVDVLGAMNVYARAHDAFDARAAELGEAFAAPAAVAVQHAQVVEQTRRLAEELLASLETRASIEQAVGVLMAREGIDVDEARAMLDVLAHERGAPLGVLARALLADAVRRGAEGNASDR</sequence>
<evidence type="ECO:0000256" key="3">
    <source>
        <dbReference type="ARBA" id="ARBA00023015"/>
    </source>
</evidence>
<gene>
    <name evidence="7" type="ORF">FHX39_001598</name>
</gene>
<dbReference type="Gene3D" id="3.30.450.40">
    <property type="match status" value="1"/>
</dbReference>
<organism evidence="7 8">
    <name type="scientific">Microlunatus antarcticus</name>
    <dbReference type="NCBI Taxonomy" id="53388"/>
    <lineage>
        <taxon>Bacteria</taxon>
        <taxon>Bacillati</taxon>
        <taxon>Actinomycetota</taxon>
        <taxon>Actinomycetes</taxon>
        <taxon>Propionibacteriales</taxon>
        <taxon>Propionibacteriaceae</taxon>
        <taxon>Microlunatus</taxon>
    </lineage>
</organism>
<keyword evidence="2" id="KW-0418">Kinase</keyword>
<evidence type="ECO:0000313" key="8">
    <source>
        <dbReference type="Proteomes" id="UP000565572"/>
    </source>
</evidence>
<dbReference type="SUPFAM" id="SSF55781">
    <property type="entry name" value="GAF domain-like"/>
    <property type="match status" value="1"/>
</dbReference>
<dbReference type="SMART" id="SM01012">
    <property type="entry name" value="ANTAR"/>
    <property type="match status" value="1"/>
</dbReference>
<dbReference type="InterPro" id="IPR005561">
    <property type="entry name" value="ANTAR"/>
</dbReference>
<evidence type="ECO:0000256" key="4">
    <source>
        <dbReference type="ARBA" id="ARBA00023163"/>
    </source>
</evidence>
<keyword evidence="3" id="KW-0805">Transcription regulation</keyword>
<dbReference type="InterPro" id="IPR003018">
    <property type="entry name" value="GAF"/>
</dbReference>
<dbReference type="Gene3D" id="1.10.10.10">
    <property type="entry name" value="Winged helix-like DNA-binding domain superfamily/Winged helix DNA-binding domain"/>
    <property type="match status" value="1"/>
</dbReference>
<keyword evidence="1" id="KW-0808">Transferase</keyword>
<feature type="compositionally biased region" description="Basic and acidic residues" evidence="5">
    <location>
        <begin position="8"/>
        <end position="20"/>
    </location>
</feature>
<evidence type="ECO:0000256" key="1">
    <source>
        <dbReference type="ARBA" id="ARBA00022679"/>
    </source>
</evidence>
<dbReference type="PROSITE" id="PS50921">
    <property type="entry name" value="ANTAR"/>
    <property type="match status" value="1"/>
</dbReference>
<evidence type="ECO:0000313" key="7">
    <source>
        <dbReference type="EMBL" id="MBB3326654.1"/>
    </source>
</evidence>
<evidence type="ECO:0000256" key="5">
    <source>
        <dbReference type="SAM" id="MobiDB-lite"/>
    </source>
</evidence>
<proteinExistence type="predicted"/>
<feature type="domain" description="ANTAR" evidence="6">
    <location>
        <begin position="183"/>
        <end position="244"/>
    </location>
</feature>
<dbReference type="EMBL" id="JACHZG010000001">
    <property type="protein sequence ID" value="MBB3326654.1"/>
    <property type="molecule type" value="Genomic_DNA"/>
</dbReference>
<dbReference type="InterPro" id="IPR012074">
    <property type="entry name" value="GAF_ANTAR"/>
</dbReference>
<evidence type="ECO:0000259" key="6">
    <source>
        <dbReference type="PROSITE" id="PS50921"/>
    </source>
</evidence>
<protein>
    <submittedName>
        <fullName evidence="7">GAF domain-containing protein</fullName>
    </submittedName>
</protein>
<feature type="region of interest" description="Disordered" evidence="5">
    <location>
        <begin position="1"/>
        <end position="20"/>
    </location>
</feature>
<dbReference type="RefSeq" id="WP_183337561.1">
    <property type="nucleotide sequence ID" value="NZ_JACHZG010000001.1"/>
</dbReference>
<keyword evidence="4" id="KW-0804">Transcription</keyword>
<name>A0A7W5JUR9_9ACTN</name>
<accession>A0A7W5JUR9</accession>
<dbReference type="AlphaFoldDB" id="A0A7W5JUR9"/>
<dbReference type="InterPro" id="IPR011006">
    <property type="entry name" value="CheY-like_superfamily"/>
</dbReference>
<dbReference type="PIRSF" id="PIRSF036625">
    <property type="entry name" value="GAF_ANTAR"/>
    <property type="match status" value="1"/>
</dbReference>
<dbReference type="GO" id="GO:0003723">
    <property type="term" value="F:RNA binding"/>
    <property type="evidence" value="ECO:0007669"/>
    <property type="project" value="InterPro"/>
</dbReference>
<dbReference type="Pfam" id="PF03861">
    <property type="entry name" value="ANTAR"/>
    <property type="match status" value="1"/>
</dbReference>
<dbReference type="Proteomes" id="UP000565572">
    <property type="component" value="Unassembled WGS sequence"/>
</dbReference>
<dbReference type="SUPFAM" id="SSF52172">
    <property type="entry name" value="CheY-like"/>
    <property type="match status" value="1"/>
</dbReference>